<evidence type="ECO:0000313" key="2">
    <source>
        <dbReference type="EMBL" id="EFJ07098.1"/>
    </source>
</evidence>
<keyword evidence="3" id="KW-1185">Reference proteome</keyword>
<reference evidence="2 3" key="1">
    <citation type="journal article" date="2011" name="Science">
        <title>The Selaginella genome identifies genetic changes associated with the evolution of vascular plants.</title>
        <authorList>
            <person name="Banks J.A."/>
            <person name="Nishiyama T."/>
            <person name="Hasebe M."/>
            <person name="Bowman J.L."/>
            <person name="Gribskov M."/>
            <person name="dePamphilis C."/>
            <person name="Albert V.A."/>
            <person name="Aono N."/>
            <person name="Aoyama T."/>
            <person name="Ambrose B.A."/>
            <person name="Ashton N.W."/>
            <person name="Axtell M.J."/>
            <person name="Barker E."/>
            <person name="Barker M.S."/>
            <person name="Bennetzen J.L."/>
            <person name="Bonawitz N.D."/>
            <person name="Chapple C."/>
            <person name="Cheng C."/>
            <person name="Correa L.G."/>
            <person name="Dacre M."/>
            <person name="DeBarry J."/>
            <person name="Dreyer I."/>
            <person name="Elias M."/>
            <person name="Engstrom E.M."/>
            <person name="Estelle M."/>
            <person name="Feng L."/>
            <person name="Finet C."/>
            <person name="Floyd S.K."/>
            <person name="Frommer W.B."/>
            <person name="Fujita T."/>
            <person name="Gramzow L."/>
            <person name="Gutensohn M."/>
            <person name="Harholt J."/>
            <person name="Hattori M."/>
            <person name="Heyl A."/>
            <person name="Hirai T."/>
            <person name="Hiwatashi Y."/>
            <person name="Ishikawa M."/>
            <person name="Iwata M."/>
            <person name="Karol K.G."/>
            <person name="Koehler B."/>
            <person name="Kolukisaoglu U."/>
            <person name="Kubo M."/>
            <person name="Kurata T."/>
            <person name="Lalonde S."/>
            <person name="Li K."/>
            <person name="Li Y."/>
            <person name="Litt A."/>
            <person name="Lyons E."/>
            <person name="Manning G."/>
            <person name="Maruyama T."/>
            <person name="Michael T.P."/>
            <person name="Mikami K."/>
            <person name="Miyazaki S."/>
            <person name="Morinaga S."/>
            <person name="Murata T."/>
            <person name="Mueller-Roeber B."/>
            <person name="Nelson D.R."/>
            <person name="Obara M."/>
            <person name="Oguri Y."/>
            <person name="Olmstead R.G."/>
            <person name="Onodera N."/>
            <person name="Petersen B.L."/>
            <person name="Pils B."/>
            <person name="Prigge M."/>
            <person name="Rensing S.A."/>
            <person name="Riano-Pachon D.M."/>
            <person name="Roberts A.W."/>
            <person name="Sato Y."/>
            <person name="Scheller H.V."/>
            <person name="Schulz B."/>
            <person name="Schulz C."/>
            <person name="Shakirov E.V."/>
            <person name="Shibagaki N."/>
            <person name="Shinohara N."/>
            <person name="Shippen D.E."/>
            <person name="Soerensen I."/>
            <person name="Sotooka R."/>
            <person name="Sugimoto N."/>
            <person name="Sugita M."/>
            <person name="Sumikawa N."/>
            <person name="Tanurdzic M."/>
            <person name="Theissen G."/>
            <person name="Ulvskov P."/>
            <person name="Wakazuki S."/>
            <person name="Weng J.K."/>
            <person name="Willats W.W."/>
            <person name="Wipf D."/>
            <person name="Wolf P.G."/>
            <person name="Yang L."/>
            <person name="Zimmer A.D."/>
            <person name="Zhu Q."/>
            <person name="Mitros T."/>
            <person name="Hellsten U."/>
            <person name="Loque D."/>
            <person name="Otillar R."/>
            <person name="Salamov A."/>
            <person name="Schmutz J."/>
            <person name="Shapiro H."/>
            <person name="Lindquist E."/>
            <person name="Lucas S."/>
            <person name="Rokhsar D."/>
            <person name="Grigoriev I.V."/>
        </authorList>
    </citation>
    <scope>NUCLEOTIDE SEQUENCE [LARGE SCALE GENOMIC DNA]</scope>
</reference>
<dbReference type="AlphaFoldDB" id="D8T893"/>
<protein>
    <recommendedName>
        <fullName evidence="4">UBX domain-containing protein</fullName>
    </recommendedName>
</protein>
<evidence type="ECO:0000313" key="1">
    <source>
        <dbReference type="EMBL" id="EFJ05942.1"/>
    </source>
</evidence>
<dbReference type="KEGG" id="smo:SELMODRAFT_28301"/>
<dbReference type="EMBL" id="GL377689">
    <property type="protein sequence ID" value="EFJ07098.1"/>
    <property type="molecule type" value="Genomic_DNA"/>
</dbReference>
<evidence type="ECO:0000313" key="3">
    <source>
        <dbReference type="Proteomes" id="UP000001514"/>
    </source>
</evidence>
<proteinExistence type="predicted"/>
<accession>D8T893</accession>
<dbReference type="KEGG" id="smo:SELMODRAFT_28302"/>
<sequence length="95" mass="10785">QVRVFYVSAEGTASRAELSADFYELSLDEVKKQAAIKRKKLEDSQLLIPKSLREKQVLAARQKYKVSVIRILFPDNVVLQGLFLPKEPTSAIHEV</sequence>
<dbReference type="OrthoDB" id="49605at2759"/>
<dbReference type="InParanoid" id="D8T893"/>
<dbReference type="PANTHER" id="PTHR47694">
    <property type="entry name" value="PLANT UBX DOMAIN-CONTAINING PROTEIN 2"/>
    <property type="match status" value="1"/>
</dbReference>
<gene>
    <name evidence="1" type="ORF">SELMODRAFT_28301</name>
    <name evidence="2" type="ORF">SELMODRAFT_28302</name>
</gene>
<dbReference type="eggNOG" id="KOG2699">
    <property type="taxonomic scope" value="Eukaryota"/>
</dbReference>
<feature type="non-terminal residue" evidence="2">
    <location>
        <position position="95"/>
    </location>
</feature>
<dbReference type="Gramene" id="EFJ07098">
    <property type="protein sequence ID" value="EFJ07098"/>
    <property type="gene ID" value="SELMODRAFT_28302"/>
</dbReference>
<organism evidence="3">
    <name type="scientific">Selaginella moellendorffii</name>
    <name type="common">Spikemoss</name>
    <dbReference type="NCBI Taxonomy" id="88036"/>
    <lineage>
        <taxon>Eukaryota</taxon>
        <taxon>Viridiplantae</taxon>
        <taxon>Streptophyta</taxon>
        <taxon>Embryophyta</taxon>
        <taxon>Tracheophyta</taxon>
        <taxon>Lycopodiopsida</taxon>
        <taxon>Selaginellales</taxon>
        <taxon>Selaginellaceae</taxon>
        <taxon>Selaginella</taxon>
    </lineage>
</organism>
<dbReference type="Proteomes" id="UP000001514">
    <property type="component" value="Unassembled WGS sequence"/>
</dbReference>
<evidence type="ECO:0008006" key="4">
    <source>
        <dbReference type="Google" id="ProtNLM"/>
    </source>
</evidence>
<dbReference type="STRING" id="88036.D8T893"/>
<dbReference type="EMBL" id="GL377711">
    <property type="protein sequence ID" value="EFJ05942.1"/>
    <property type="molecule type" value="Genomic_DNA"/>
</dbReference>
<name>D8T893_SELML</name>
<dbReference type="PANTHER" id="PTHR47694:SF1">
    <property type="entry name" value="PLANT UBX DOMAIN-CONTAINING PROTEIN 2"/>
    <property type="match status" value="1"/>
</dbReference>
<feature type="non-terminal residue" evidence="2">
    <location>
        <position position="1"/>
    </location>
</feature>
<dbReference type="Gramene" id="EFJ05942">
    <property type="protein sequence ID" value="EFJ05942"/>
    <property type="gene ID" value="SELMODRAFT_28301"/>
</dbReference>
<dbReference type="HOGENOM" id="CLU_2379004_0_0_1"/>